<dbReference type="AlphaFoldDB" id="A0A1J5RX52"/>
<evidence type="ECO:0000256" key="5">
    <source>
        <dbReference type="ARBA" id="ARBA00030918"/>
    </source>
</evidence>
<evidence type="ECO:0000259" key="6">
    <source>
        <dbReference type="SMART" id="SM00925"/>
    </source>
</evidence>
<dbReference type="InterPro" id="IPR036908">
    <property type="entry name" value="RlpA-like_sf"/>
</dbReference>
<keyword evidence="3 7" id="KW-0456">Lyase</keyword>
<dbReference type="InterPro" id="IPR005300">
    <property type="entry name" value="MltA_B"/>
</dbReference>
<sequence>MMTRPGFYPLLLLLLAGLGLAGCSSGPSLNQGGPATGAMSNGAISLEPVTFQELPGWREDRVLAALPALRRSCRKITAMPEGRQLGLAGAASDWTGPCGALRAVEDEMSARDWAERWLQPYLVTAGGSPEGIFTGYCEAALNGSRQPSARYRYPLYARPAGWPANPARYGERLPSHREIDDGALRGRAHVLLWVDDLVDANILQIQGSGEVRLDDGSVAQVGYDGNNGREWVGLGTILRRHRLIGRHQSNMPAIRAWLKAHPAQAPALMSENPRYIFFRFLNAEGPVGAEGVALTPGRSLAVDPRYIPLGMPLWLDTADPQGRPLRRLMVAQDSGKGIVGVVRGDYFWGPGETAFDQAGRMRSRGRYYLLLPRQRSSPLAWDGQ</sequence>
<comment type="caution">
    <text evidence="7">The sequence shown here is derived from an EMBL/GenBank/DDBJ whole genome shotgun (WGS) entry which is preliminary data.</text>
</comment>
<dbReference type="Pfam" id="PF03562">
    <property type="entry name" value="MltA"/>
    <property type="match status" value="1"/>
</dbReference>
<proteinExistence type="predicted"/>
<dbReference type="PROSITE" id="PS51257">
    <property type="entry name" value="PROKAR_LIPOPROTEIN"/>
    <property type="match status" value="1"/>
</dbReference>
<feature type="domain" description="Lytic transglycosylase MltA" evidence="6">
    <location>
        <begin position="140"/>
        <end position="279"/>
    </location>
</feature>
<protein>
    <recommendedName>
        <fullName evidence="2">peptidoglycan lytic exotransglycosylase</fullName>
        <ecNumber evidence="2">4.2.2.n1</ecNumber>
    </recommendedName>
    <alternativeName>
        <fullName evidence="5">Murein hydrolase A</fullName>
    </alternativeName>
</protein>
<evidence type="ECO:0000256" key="3">
    <source>
        <dbReference type="ARBA" id="ARBA00023239"/>
    </source>
</evidence>
<dbReference type="SUPFAM" id="SSF50685">
    <property type="entry name" value="Barwin-like endoglucanases"/>
    <property type="match status" value="1"/>
</dbReference>
<dbReference type="EMBL" id="MLJW01000091">
    <property type="protein sequence ID" value="OIR00753.1"/>
    <property type="molecule type" value="Genomic_DNA"/>
</dbReference>
<dbReference type="Gene3D" id="2.40.40.10">
    <property type="entry name" value="RlpA-like domain"/>
    <property type="match status" value="1"/>
</dbReference>
<dbReference type="GO" id="GO:0071555">
    <property type="term" value="P:cell wall organization"/>
    <property type="evidence" value="ECO:0007669"/>
    <property type="project" value="UniProtKB-KW"/>
</dbReference>
<dbReference type="PANTHER" id="PTHR30124:SF0">
    <property type="entry name" value="MEMBRANE-BOUND LYTIC MUREIN TRANSGLYCOSYLASE A"/>
    <property type="match status" value="1"/>
</dbReference>
<dbReference type="GO" id="GO:0004553">
    <property type="term" value="F:hydrolase activity, hydrolyzing O-glycosyl compounds"/>
    <property type="evidence" value="ECO:0007669"/>
    <property type="project" value="InterPro"/>
</dbReference>
<evidence type="ECO:0000256" key="4">
    <source>
        <dbReference type="ARBA" id="ARBA00023316"/>
    </source>
</evidence>
<dbReference type="CDD" id="cd14485">
    <property type="entry name" value="mltA_like_LT_A"/>
    <property type="match status" value="1"/>
</dbReference>
<evidence type="ECO:0000313" key="7">
    <source>
        <dbReference type="EMBL" id="OIR00753.1"/>
    </source>
</evidence>
<dbReference type="GO" id="GO:0009254">
    <property type="term" value="P:peptidoglycan turnover"/>
    <property type="evidence" value="ECO:0007669"/>
    <property type="project" value="InterPro"/>
</dbReference>
<dbReference type="GO" id="GO:0019867">
    <property type="term" value="C:outer membrane"/>
    <property type="evidence" value="ECO:0007669"/>
    <property type="project" value="InterPro"/>
</dbReference>
<dbReference type="SMART" id="SM00925">
    <property type="entry name" value="MltA"/>
    <property type="match status" value="1"/>
</dbReference>
<accession>A0A1J5RX52</accession>
<dbReference type="GO" id="GO:0008933">
    <property type="term" value="F:peptidoglycan lytic transglycosylase activity"/>
    <property type="evidence" value="ECO:0007669"/>
    <property type="project" value="TreeGrafter"/>
</dbReference>
<dbReference type="Gene3D" id="2.40.240.50">
    <property type="entry name" value="Barwin-like endoglucanases"/>
    <property type="match status" value="1"/>
</dbReference>
<organism evidence="7">
    <name type="scientific">mine drainage metagenome</name>
    <dbReference type="NCBI Taxonomy" id="410659"/>
    <lineage>
        <taxon>unclassified sequences</taxon>
        <taxon>metagenomes</taxon>
        <taxon>ecological metagenomes</taxon>
    </lineage>
</organism>
<name>A0A1J5RX52_9ZZZZ</name>
<dbReference type="PANTHER" id="PTHR30124">
    <property type="entry name" value="MEMBRANE-BOUND LYTIC MUREIN TRANSGLYCOSYLASE A"/>
    <property type="match status" value="1"/>
</dbReference>
<gene>
    <name evidence="7" type="primary">mltA_5</name>
    <name evidence="7" type="ORF">GALL_170900</name>
</gene>
<dbReference type="CDD" id="cd14668">
    <property type="entry name" value="mlta_B"/>
    <property type="match status" value="1"/>
</dbReference>
<evidence type="ECO:0000256" key="2">
    <source>
        <dbReference type="ARBA" id="ARBA00012587"/>
    </source>
</evidence>
<reference evidence="7" key="1">
    <citation type="submission" date="2016-10" db="EMBL/GenBank/DDBJ databases">
        <title>Sequence of Gallionella enrichment culture.</title>
        <authorList>
            <person name="Poehlein A."/>
            <person name="Muehling M."/>
            <person name="Daniel R."/>
        </authorList>
    </citation>
    <scope>NUCLEOTIDE SEQUENCE</scope>
</reference>
<keyword evidence="4" id="KW-0961">Cell wall biogenesis/degradation</keyword>
<dbReference type="InterPro" id="IPR010611">
    <property type="entry name" value="3D_dom"/>
</dbReference>
<dbReference type="Pfam" id="PF06725">
    <property type="entry name" value="3D"/>
    <property type="match status" value="1"/>
</dbReference>
<dbReference type="GO" id="GO:0009253">
    <property type="term" value="P:peptidoglycan catabolic process"/>
    <property type="evidence" value="ECO:0007669"/>
    <property type="project" value="TreeGrafter"/>
</dbReference>
<dbReference type="InterPro" id="IPR026044">
    <property type="entry name" value="MltA"/>
</dbReference>
<dbReference type="PIRSF" id="PIRSF019422">
    <property type="entry name" value="MltA"/>
    <property type="match status" value="1"/>
</dbReference>
<dbReference type="EC" id="4.2.2.n1" evidence="2"/>
<comment type="catalytic activity">
    <reaction evidence="1">
        <text>Exolytic cleavage of the (1-&gt;4)-beta-glycosidic linkage between N-acetylmuramic acid (MurNAc) and N-acetylglucosamine (GlcNAc) residues in peptidoglycan, from either the reducing or the non-reducing ends of the peptidoglycan chains, with concomitant formation of a 1,6-anhydrobond in the MurNAc residue.</text>
        <dbReference type="EC" id="4.2.2.n1"/>
    </reaction>
</comment>
<evidence type="ECO:0000256" key="1">
    <source>
        <dbReference type="ARBA" id="ARBA00001420"/>
    </source>
</evidence>